<protein>
    <submittedName>
        <fullName evidence="6">Helix-turn-helix domain-containing protein</fullName>
    </submittedName>
</protein>
<dbReference type="PRINTS" id="PR00032">
    <property type="entry name" value="HTHARAC"/>
</dbReference>
<evidence type="ECO:0000256" key="4">
    <source>
        <dbReference type="ARBA" id="ARBA00023163"/>
    </source>
</evidence>
<sequence length="328" mass="35927">MERLWSTDTIVAKDRLSYWVDLVCDTFVQLDCDAPDNGASFRGEIACGRLATLTLSQVTATPQWVRRTPAKIARTSEDYFLVSLQATGRGVVIQDGRTAELKPGDFALYDSTRPYELVFDGEFRQYVLQLPGTVLRSRMQDTEALTARTVDGRCGAGHLVNSMINSLVRDMESLEPASLTAVAESMENILVAGLSTLGGTPAPQLSGLTAFHRDQIKAHVATHLRDPNLSVGTIARALKISPSTIHRAFSSEAVSLNSWIWGQRLDAAKRDLCDPALARRSVSEIAFSWGFNDAAHFSRAFRARFGCTPRDLRAACMADFSPSSRPGL</sequence>
<feature type="domain" description="HTH araC/xylS-type" evidence="5">
    <location>
        <begin position="214"/>
        <end position="315"/>
    </location>
</feature>
<organism evidence="6 7">
    <name type="scientific">Roseibium aggregatum</name>
    <dbReference type="NCBI Taxonomy" id="187304"/>
    <lineage>
        <taxon>Bacteria</taxon>
        <taxon>Pseudomonadati</taxon>
        <taxon>Pseudomonadota</taxon>
        <taxon>Alphaproteobacteria</taxon>
        <taxon>Hyphomicrobiales</taxon>
        <taxon>Stappiaceae</taxon>
        <taxon>Roseibium</taxon>
    </lineage>
</organism>
<dbReference type="PANTHER" id="PTHR46796">
    <property type="entry name" value="HTH-TYPE TRANSCRIPTIONAL ACTIVATOR RHAS-RELATED"/>
    <property type="match status" value="1"/>
</dbReference>
<evidence type="ECO:0000313" key="7">
    <source>
        <dbReference type="Proteomes" id="UP000598467"/>
    </source>
</evidence>
<proteinExistence type="predicted"/>
<keyword evidence="4" id="KW-0804">Transcription</keyword>
<keyword evidence="1" id="KW-0805">Transcription regulation</keyword>
<gene>
    <name evidence="6" type="ORF">HK439_16765</name>
</gene>
<dbReference type="Proteomes" id="UP000598467">
    <property type="component" value="Unassembled WGS sequence"/>
</dbReference>
<keyword evidence="2" id="KW-0238">DNA-binding</keyword>
<accession>A0A926P5P3</accession>
<dbReference type="GO" id="GO:0003700">
    <property type="term" value="F:DNA-binding transcription factor activity"/>
    <property type="evidence" value="ECO:0007669"/>
    <property type="project" value="InterPro"/>
</dbReference>
<evidence type="ECO:0000256" key="1">
    <source>
        <dbReference type="ARBA" id="ARBA00023015"/>
    </source>
</evidence>
<dbReference type="InterPro" id="IPR037923">
    <property type="entry name" value="HTH-like"/>
</dbReference>
<evidence type="ECO:0000259" key="5">
    <source>
        <dbReference type="PROSITE" id="PS01124"/>
    </source>
</evidence>
<evidence type="ECO:0000256" key="3">
    <source>
        <dbReference type="ARBA" id="ARBA00023159"/>
    </source>
</evidence>
<comment type="caution">
    <text evidence="6">The sequence shown here is derived from an EMBL/GenBank/DDBJ whole genome shotgun (WGS) entry which is preliminary data.</text>
</comment>
<dbReference type="PANTHER" id="PTHR46796:SF6">
    <property type="entry name" value="ARAC SUBFAMILY"/>
    <property type="match status" value="1"/>
</dbReference>
<dbReference type="SUPFAM" id="SSF51215">
    <property type="entry name" value="Regulatory protein AraC"/>
    <property type="match status" value="1"/>
</dbReference>
<dbReference type="InterPro" id="IPR009057">
    <property type="entry name" value="Homeodomain-like_sf"/>
</dbReference>
<dbReference type="Pfam" id="PF12833">
    <property type="entry name" value="HTH_18"/>
    <property type="match status" value="1"/>
</dbReference>
<dbReference type="SMART" id="SM00342">
    <property type="entry name" value="HTH_ARAC"/>
    <property type="match status" value="1"/>
</dbReference>
<dbReference type="EMBL" id="JABFCZ010000018">
    <property type="protein sequence ID" value="MBD1547922.1"/>
    <property type="molecule type" value="Genomic_DNA"/>
</dbReference>
<dbReference type="InterPro" id="IPR035418">
    <property type="entry name" value="AraC-bd_2"/>
</dbReference>
<dbReference type="PROSITE" id="PS00041">
    <property type="entry name" value="HTH_ARAC_FAMILY_1"/>
    <property type="match status" value="1"/>
</dbReference>
<dbReference type="SUPFAM" id="SSF46689">
    <property type="entry name" value="Homeodomain-like"/>
    <property type="match status" value="1"/>
</dbReference>
<dbReference type="GO" id="GO:0043565">
    <property type="term" value="F:sequence-specific DNA binding"/>
    <property type="evidence" value="ECO:0007669"/>
    <property type="project" value="InterPro"/>
</dbReference>
<name>A0A926P5P3_9HYPH</name>
<dbReference type="AlphaFoldDB" id="A0A926P5P3"/>
<dbReference type="InterPro" id="IPR018060">
    <property type="entry name" value="HTH_AraC"/>
</dbReference>
<evidence type="ECO:0000313" key="6">
    <source>
        <dbReference type="EMBL" id="MBD1547922.1"/>
    </source>
</evidence>
<dbReference type="InterPro" id="IPR050204">
    <property type="entry name" value="AraC_XylS_family_regulators"/>
</dbReference>
<dbReference type="InterPro" id="IPR020449">
    <property type="entry name" value="Tscrpt_reg_AraC-type_HTH"/>
</dbReference>
<evidence type="ECO:0000256" key="2">
    <source>
        <dbReference type="ARBA" id="ARBA00023125"/>
    </source>
</evidence>
<keyword evidence="3" id="KW-0010">Activator</keyword>
<dbReference type="Gene3D" id="1.10.10.60">
    <property type="entry name" value="Homeodomain-like"/>
    <property type="match status" value="1"/>
</dbReference>
<dbReference type="Pfam" id="PF14525">
    <property type="entry name" value="AraC_binding_2"/>
    <property type="match status" value="1"/>
</dbReference>
<reference evidence="6" key="1">
    <citation type="submission" date="2020-05" db="EMBL/GenBank/DDBJ databases">
        <title>Identification of trans-AT polyketide cluster in two marine bacteria, producers of a novel glutaramide-containing polyketide sesbanimide D and analogs.</title>
        <authorList>
            <person name="Kacar D."/>
            <person name="Rodriguez P."/>
            <person name="Canedo L."/>
            <person name="Gonzalez E."/>
            <person name="Galan B."/>
            <person name="De La Calle F."/>
            <person name="Garcia J.L."/>
        </authorList>
    </citation>
    <scope>NUCLEOTIDE SEQUENCE</scope>
    <source>
        <strain evidence="6">PHM038</strain>
    </source>
</reference>
<dbReference type="PROSITE" id="PS01124">
    <property type="entry name" value="HTH_ARAC_FAMILY_2"/>
    <property type="match status" value="1"/>
</dbReference>
<dbReference type="RefSeq" id="WP_190292678.1">
    <property type="nucleotide sequence ID" value="NZ_JABFCZ010000018.1"/>
</dbReference>
<dbReference type="InterPro" id="IPR018062">
    <property type="entry name" value="HTH_AraC-typ_CS"/>
</dbReference>